<reference evidence="2" key="2">
    <citation type="submission" date="2016-06" db="UniProtKB">
        <authorList>
            <consortium name="WormBaseParasite"/>
        </authorList>
    </citation>
    <scope>IDENTIFICATION</scope>
</reference>
<evidence type="ECO:0000313" key="1">
    <source>
        <dbReference type="Proteomes" id="UP000050741"/>
    </source>
</evidence>
<protein>
    <submittedName>
        <fullName evidence="2">Uncharacterized protein</fullName>
    </submittedName>
</protein>
<keyword evidence="1" id="KW-1185">Reference proteome</keyword>
<evidence type="ECO:0000313" key="2">
    <source>
        <dbReference type="WBParaSite" id="GPLIN_000569500"/>
    </source>
</evidence>
<accession>A0A183BYK5</accession>
<reference evidence="1" key="1">
    <citation type="submission" date="2014-05" db="EMBL/GenBank/DDBJ databases">
        <title>The genome and life-stage specific transcriptomes of Globodera pallida elucidate key aspects of plant parasitism by a cyst nematode.</title>
        <authorList>
            <person name="Cotton J.A."/>
            <person name="Lilley C.J."/>
            <person name="Jones L.M."/>
            <person name="Kikuchi T."/>
            <person name="Reid A.J."/>
            <person name="Thorpe P."/>
            <person name="Tsai I.J."/>
            <person name="Beasley H."/>
            <person name="Blok V."/>
            <person name="Cock P.J.A."/>
            <person name="Van den Akker S.E."/>
            <person name="Holroyd N."/>
            <person name="Hunt M."/>
            <person name="Mantelin S."/>
            <person name="Naghra H."/>
            <person name="Pain A."/>
            <person name="Palomares-Rius J.E."/>
            <person name="Zarowiecki M."/>
            <person name="Berriman M."/>
            <person name="Jones J.T."/>
            <person name="Urwin P.E."/>
        </authorList>
    </citation>
    <scope>NUCLEOTIDE SEQUENCE [LARGE SCALE GENOMIC DNA]</scope>
    <source>
        <strain evidence="1">Lindley</strain>
    </source>
</reference>
<organism evidence="1 2">
    <name type="scientific">Globodera pallida</name>
    <name type="common">Potato cyst nematode worm</name>
    <name type="synonym">Heterodera pallida</name>
    <dbReference type="NCBI Taxonomy" id="36090"/>
    <lineage>
        <taxon>Eukaryota</taxon>
        <taxon>Metazoa</taxon>
        <taxon>Ecdysozoa</taxon>
        <taxon>Nematoda</taxon>
        <taxon>Chromadorea</taxon>
        <taxon>Rhabditida</taxon>
        <taxon>Tylenchina</taxon>
        <taxon>Tylenchomorpha</taxon>
        <taxon>Tylenchoidea</taxon>
        <taxon>Heteroderidae</taxon>
        <taxon>Heteroderinae</taxon>
        <taxon>Globodera</taxon>
    </lineage>
</organism>
<proteinExistence type="predicted"/>
<dbReference type="Proteomes" id="UP000050741">
    <property type="component" value="Unassembled WGS sequence"/>
</dbReference>
<dbReference type="WBParaSite" id="GPLIN_000569500">
    <property type="protein sequence ID" value="GPLIN_000569500"/>
    <property type="gene ID" value="GPLIN_000569500"/>
</dbReference>
<name>A0A183BYK5_GLOPA</name>
<dbReference type="AlphaFoldDB" id="A0A183BYK5"/>
<sequence length="72" mass="8031">MLNIQILLNNCPAVKMVTVPLSRAPARRIPPLTAFIVTRTAIVGQCFWQTMRTDSRGRAPFCGWRLACALCL</sequence>